<evidence type="ECO:0000256" key="1">
    <source>
        <dbReference type="SAM" id="Phobius"/>
    </source>
</evidence>
<feature type="transmembrane region" description="Helical" evidence="1">
    <location>
        <begin position="54"/>
        <end position="75"/>
    </location>
</feature>
<keyword evidence="1" id="KW-1133">Transmembrane helix</keyword>
<organism evidence="2 3">
    <name type="scientific">Bradyrhizobium hipponense</name>
    <dbReference type="NCBI Taxonomy" id="2605638"/>
    <lineage>
        <taxon>Bacteria</taxon>
        <taxon>Pseudomonadati</taxon>
        <taxon>Pseudomonadota</taxon>
        <taxon>Alphaproteobacteria</taxon>
        <taxon>Hyphomicrobiales</taxon>
        <taxon>Nitrobacteraceae</taxon>
        <taxon>Bradyrhizobium</taxon>
    </lineage>
</organism>
<sequence length="82" mass="9014">MADLLRGVSPERKEKILARAEELIREERMRRGRFAPPDEIQNAADPFELRPANWVLASMLAMGAATIIALIATALRAAGSKV</sequence>
<gene>
    <name evidence="2" type="ORF">FXV83_16300</name>
</gene>
<reference evidence="2 3" key="1">
    <citation type="submission" date="2019-08" db="EMBL/GenBank/DDBJ databases">
        <title>Bradyrhizobium hipponensis sp. nov., a rhizobium isolated from a Lupinus angustifolius root nodule in Tunisia.</title>
        <authorList>
            <person name="Off K."/>
            <person name="Rejili M."/>
            <person name="Mars M."/>
            <person name="Brachmann A."/>
            <person name="Marin M."/>
        </authorList>
    </citation>
    <scope>NUCLEOTIDE SEQUENCE [LARGE SCALE GENOMIC DNA]</scope>
    <source>
        <strain evidence="3">aSej3</strain>
    </source>
</reference>
<evidence type="ECO:0000313" key="2">
    <source>
        <dbReference type="EMBL" id="TYO65496.1"/>
    </source>
</evidence>
<keyword evidence="3" id="KW-1185">Reference proteome</keyword>
<proteinExistence type="predicted"/>
<evidence type="ECO:0000313" key="3">
    <source>
        <dbReference type="Proteomes" id="UP000324797"/>
    </source>
</evidence>
<accession>A0A5S4YM62</accession>
<comment type="caution">
    <text evidence="2">The sequence shown here is derived from an EMBL/GenBank/DDBJ whole genome shotgun (WGS) entry which is preliminary data.</text>
</comment>
<protein>
    <submittedName>
        <fullName evidence="2">Uncharacterized protein</fullName>
    </submittedName>
</protein>
<dbReference type="EMBL" id="VSTH01000051">
    <property type="protein sequence ID" value="TYO65496.1"/>
    <property type="molecule type" value="Genomic_DNA"/>
</dbReference>
<dbReference type="Proteomes" id="UP000324797">
    <property type="component" value="Unassembled WGS sequence"/>
</dbReference>
<name>A0A5S4YM62_9BRAD</name>
<keyword evidence="1" id="KW-0812">Transmembrane</keyword>
<dbReference type="AlphaFoldDB" id="A0A5S4YM62"/>
<keyword evidence="1" id="KW-0472">Membrane</keyword>
<dbReference type="RefSeq" id="WP_148740430.1">
    <property type="nucleotide sequence ID" value="NZ_VSTH01000051.1"/>
</dbReference>